<feature type="signal peptide" evidence="13">
    <location>
        <begin position="1"/>
        <end position="25"/>
    </location>
</feature>
<keyword evidence="3 11" id="KW-1134">Transmembrane beta strand</keyword>
<proteinExistence type="inferred from homology"/>
<evidence type="ECO:0000256" key="4">
    <source>
        <dbReference type="ARBA" id="ARBA00022496"/>
    </source>
</evidence>
<dbReference type="PROSITE" id="PS52016">
    <property type="entry name" value="TONB_DEPENDENT_REC_3"/>
    <property type="match status" value="1"/>
</dbReference>
<dbReference type="InterPro" id="IPR012910">
    <property type="entry name" value="Plug_dom"/>
</dbReference>
<keyword evidence="2 11" id="KW-0813">Transport</keyword>
<evidence type="ECO:0000256" key="9">
    <source>
        <dbReference type="ARBA" id="ARBA00023136"/>
    </source>
</evidence>
<evidence type="ECO:0000256" key="13">
    <source>
        <dbReference type="SAM" id="SignalP"/>
    </source>
</evidence>
<evidence type="ECO:0000259" key="14">
    <source>
        <dbReference type="Pfam" id="PF00593"/>
    </source>
</evidence>
<dbReference type="Proteomes" id="UP000246278">
    <property type="component" value="Unassembled WGS sequence"/>
</dbReference>
<evidence type="ECO:0000313" key="17">
    <source>
        <dbReference type="Proteomes" id="UP000246278"/>
    </source>
</evidence>
<evidence type="ECO:0000256" key="12">
    <source>
        <dbReference type="RuleBase" id="RU003357"/>
    </source>
</evidence>
<dbReference type="PANTHER" id="PTHR32552:SF81">
    <property type="entry name" value="TONB-DEPENDENT OUTER MEMBRANE RECEPTOR"/>
    <property type="match status" value="1"/>
</dbReference>
<evidence type="ECO:0000256" key="2">
    <source>
        <dbReference type="ARBA" id="ARBA00022448"/>
    </source>
</evidence>
<evidence type="ECO:0000256" key="5">
    <source>
        <dbReference type="ARBA" id="ARBA00022692"/>
    </source>
</evidence>
<evidence type="ECO:0000256" key="11">
    <source>
        <dbReference type="PROSITE-ProRule" id="PRU01360"/>
    </source>
</evidence>
<dbReference type="Pfam" id="PF00593">
    <property type="entry name" value="TonB_dep_Rec_b-barrel"/>
    <property type="match status" value="1"/>
</dbReference>
<keyword evidence="8 12" id="KW-0798">TonB box</keyword>
<dbReference type="AlphaFoldDB" id="A0A317T2T6"/>
<dbReference type="CDD" id="cd01347">
    <property type="entry name" value="ligand_gated_channel"/>
    <property type="match status" value="1"/>
</dbReference>
<feature type="chain" id="PRO_5016426534" description="TonB-dependent siderophore receptor" evidence="13">
    <location>
        <begin position="26"/>
        <end position="701"/>
    </location>
</feature>
<dbReference type="GO" id="GO:0006826">
    <property type="term" value="P:iron ion transport"/>
    <property type="evidence" value="ECO:0007669"/>
    <property type="project" value="UniProtKB-KW"/>
</dbReference>
<comment type="subcellular location">
    <subcellularLocation>
        <location evidence="1 11">Cell outer membrane</location>
        <topology evidence="1 11">Multi-pass membrane protein</topology>
    </subcellularLocation>
</comment>
<evidence type="ECO:0000256" key="1">
    <source>
        <dbReference type="ARBA" id="ARBA00004571"/>
    </source>
</evidence>
<comment type="caution">
    <text evidence="16">The sequence shown here is derived from an EMBL/GenBank/DDBJ whole genome shotgun (WGS) entry which is preliminary data.</text>
</comment>
<feature type="domain" description="TonB-dependent receptor plug" evidence="15">
    <location>
        <begin position="56"/>
        <end position="161"/>
    </location>
</feature>
<evidence type="ECO:0000259" key="15">
    <source>
        <dbReference type="Pfam" id="PF07715"/>
    </source>
</evidence>
<sequence length="701" mass="77613">MSFKKMLVAGLCFFLPQLYSGCLLAEDDVLEKDDGDIRVYEASSITVTAQKREESVQKVPAAITAITETELEDAGVETIADVIDMIPNLSVSKELGGFSGVAIRGIGPSMFTRRSPVVIYVDGVPYDDVTQVDLELLNVERIEVLRGPQGTLYGKNAIGGVINVITRKPGNDWEGKASVWAGEHETYGMKGFVNGPVVTDRLFFSVSGKYTDVGGYMKNDHPDQEYFDARSAASLKGWLRWLPVESIEVNLHARVDGRDGGAGASLAPGPVVFHGFMDPEDRNDSDVYSAALDMYYQGKGFSLYSLTTYLYEKDDLCLSKTFVPVQGTDRIREKSEHKGFTQELRVQSPDDASSIRWMGGLYYSTENTNDEDYSTTLDTEGFFGYNVKYNWPGERQEQTVAAFGQVTFPLVSALDFTAGLRYETIRKELDYRREVIRTDTGQQLPIDPFSGSAVPVSWSRDEDWGAFLPKGVLSWGLSEHVMLYGSVARGYLAGGLNAWGDDKEAAKFDEQTSLNYEVGAKMTWLEGRVLLNATLFYIDIENMHVWNQTAPGVYVASNAAKAHSQGVEVEARAKLLQGLDIGAAFGLLDAKFDEYGDFKGNVPVLSPDWTANFNVQYRHGSGLFVRMDADGYGTTYYDDANTIERDPFGLVHAKIGYEADSWDVYLYGNNLLDKEYFTGKSFGVFTVGEPRTVGMTASVRM</sequence>
<feature type="domain" description="TonB-dependent receptor-like beta-barrel" evidence="14">
    <location>
        <begin position="280"/>
        <end position="671"/>
    </location>
</feature>
<evidence type="ECO:0000256" key="3">
    <source>
        <dbReference type="ARBA" id="ARBA00022452"/>
    </source>
</evidence>
<evidence type="ECO:0000256" key="8">
    <source>
        <dbReference type="ARBA" id="ARBA00023077"/>
    </source>
</evidence>
<gene>
    <name evidence="16" type="ORF">CR164_12780</name>
</gene>
<dbReference type="GO" id="GO:0009279">
    <property type="term" value="C:cell outer membrane"/>
    <property type="evidence" value="ECO:0007669"/>
    <property type="project" value="UniProtKB-SubCell"/>
</dbReference>
<keyword evidence="10 11" id="KW-0998">Cell outer membrane</keyword>
<dbReference type="RefSeq" id="WP_110024390.1">
    <property type="nucleotide sequence ID" value="NZ_PDNZ01000014.1"/>
</dbReference>
<protein>
    <recommendedName>
        <fullName evidence="18">TonB-dependent siderophore receptor</fullName>
    </recommendedName>
</protein>
<dbReference type="EMBL" id="PDNZ01000014">
    <property type="protein sequence ID" value="PWW80954.1"/>
    <property type="molecule type" value="Genomic_DNA"/>
</dbReference>
<reference evidence="17" key="1">
    <citation type="submission" date="2017-10" db="EMBL/GenBank/DDBJ databases">
        <authorList>
            <person name="Gaisin V.A."/>
            <person name="Rysina M.S."/>
            <person name="Grouzdev D.S."/>
        </authorList>
    </citation>
    <scope>NUCLEOTIDE SEQUENCE [LARGE SCALE GENOMIC DNA]</scope>
    <source>
        <strain evidence="17">V1</strain>
    </source>
</reference>
<dbReference type="PANTHER" id="PTHR32552">
    <property type="entry name" value="FERRICHROME IRON RECEPTOR-RELATED"/>
    <property type="match status" value="1"/>
</dbReference>
<dbReference type="InterPro" id="IPR000531">
    <property type="entry name" value="Beta-barrel_TonB"/>
</dbReference>
<keyword evidence="6" id="KW-0408">Iron</keyword>
<keyword evidence="5 11" id="KW-0812">Transmembrane</keyword>
<dbReference type="Pfam" id="PF07715">
    <property type="entry name" value="Plug"/>
    <property type="match status" value="1"/>
</dbReference>
<dbReference type="SUPFAM" id="SSF56935">
    <property type="entry name" value="Porins"/>
    <property type="match status" value="1"/>
</dbReference>
<evidence type="ECO:0000313" key="16">
    <source>
        <dbReference type="EMBL" id="PWW80954.1"/>
    </source>
</evidence>
<keyword evidence="7" id="KW-0406">Ion transport</keyword>
<evidence type="ECO:0000256" key="7">
    <source>
        <dbReference type="ARBA" id="ARBA00023065"/>
    </source>
</evidence>
<dbReference type="InterPro" id="IPR039426">
    <property type="entry name" value="TonB-dep_rcpt-like"/>
</dbReference>
<dbReference type="Gene3D" id="2.40.170.20">
    <property type="entry name" value="TonB-dependent receptor, beta-barrel domain"/>
    <property type="match status" value="1"/>
</dbReference>
<evidence type="ECO:0008006" key="18">
    <source>
        <dbReference type="Google" id="ProtNLM"/>
    </source>
</evidence>
<keyword evidence="9 11" id="KW-0472">Membrane</keyword>
<accession>A0A317T2T6</accession>
<name>A0A317T2T6_9CHLB</name>
<keyword evidence="4" id="KW-0410">Iron transport</keyword>
<dbReference type="OrthoDB" id="596248at2"/>
<comment type="similarity">
    <text evidence="11 12">Belongs to the TonB-dependent receptor family.</text>
</comment>
<dbReference type="InterPro" id="IPR036942">
    <property type="entry name" value="Beta-barrel_TonB_sf"/>
</dbReference>
<evidence type="ECO:0000256" key="6">
    <source>
        <dbReference type="ARBA" id="ARBA00023004"/>
    </source>
</evidence>
<keyword evidence="13" id="KW-0732">Signal</keyword>
<keyword evidence="17" id="KW-1185">Reference proteome</keyword>
<organism evidence="16 17">
    <name type="scientific">Prosthecochloris marina</name>
    <dbReference type="NCBI Taxonomy" id="2017681"/>
    <lineage>
        <taxon>Bacteria</taxon>
        <taxon>Pseudomonadati</taxon>
        <taxon>Chlorobiota</taxon>
        <taxon>Chlorobiia</taxon>
        <taxon>Chlorobiales</taxon>
        <taxon>Chlorobiaceae</taxon>
        <taxon>Prosthecochloris</taxon>
    </lineage>
</organism>
<evidence type="ECO:0000256" key="10">
    <source>
        <dbReference type="ARBA" id="ARBA00023237"/>
    </source>
</evidence>